<proteinExistence type="predicted"/>
<dbReference type="InterPro" id="IPR027417">
    <property type="entry name" value="P-loop_NTPase"/>
</dbReference>
<gene>
    <name evidence="2" type="ORF">MBCUR_00160</name>
</gene>
<dbReference type="AlphaFoldDB" id="A0A166CUC4"/>
<evidence type="ECO:0000313" key="3">
    <source>
        <dbReference type="Proteomes" id="UP000077245"/>
    </source>
</evidence>
<organism evidence="2 3">
    <name type="scientific">Methanobrevibacter curvatus</name>
    <dbReference type="NCBI Taxonomy" id="49547"/>
    <lineage>
        <taxon>Archaea</taxon>
        <taxon>Methanobacteriati</taxon>
        <taxon>Methanobacteriota</taxon>
        <taxon>Methanomada group</taxon>
        <taxon>Methanobacteria</taxon>
        <taxon>Methanobacteriales</taxon>
        <taxon>Methanobacteriaceae</taxon>
        <taxon>Methanobrevibacter</taxon>
    </lineage>
</organism>
<dbReference type="InterPro" id="IPR012547">
    <property type="entry name" value="PDDEXK_9"/>
</dbReference>
<name>A0A166CUC4_9EURY</name>
<evidence type="ECO:0000313" key="2">
    <source>
        <dbReference type="EMBL" id="KZX16887.1"/>
    </source>
</evidence>
<dbReference type="PANTHER" id="PTHR34825">
    <property type="entry name" value="CONSERVED PROTEIN, WITH A WEAK D-GALACTARATE DEHYDRATASE/ALTRONATE HYDROLASE DOMAIN"/>
    <property type="match status" value="1"/>
</dbReference>
<dbReference type="Gene3D" id="3.40.50.300">
    <property type="entry name" value="P-loop containing nucleotide triphosphate hydrolases"/>
    <property type="match status" value="1"/>
</dbReference>
<dbReference type="Pfam" id="PF08011">
    <property type="entry name" value="PDDEXK_9"/>
    <property type="match status" value="1"/>
</dbReference>
<dbReference type="InterPro" id="IPR018631">
    <property type="entry name" value="AAA-ATPase-like_dom"/>
</dbReference>
<protein>
    <submittedName>
        <fullName evidence="2">Putative AAA-ATPase</fullName>
    </submittedName>
</protein>
<evidence type="ECO:0000259" key="1">
    <source>
        <dbReference type="Pfam" id="PF09820"/>
    </source>
</evidence>
<dbReference type="OrthoDB" id="115611at2157"/>
<accession>A0A166CUC4</accession>
<comment type="caution">
    <text evidence="2">The sequence shown here is derived from an EMBL/GenBank/DDBJ whole genome shotgun (WGS) entry which is preliminary data.</text>
</comment>
<dbReference type="Proteomes" id="UP000077245">
    <property type="component" value="Unassembled WGS sequence"/>
</dbReference>
<dbReference type="PANTHER" id="PTHR34825:SF1">
    <property type="entry name" value="AAA-ATPASE-LIKE DOMAIN-CONTAINING PROTEIN"/>
    <property type="match status" value="1"/>
</dbReference>
<dbReference type="SUPFAM" id="SSF52540">
    <property type="entry name" value="P-loop containing nucleoside triphosphate hydrolases"/>
    <property type="match status" value="1"/>
</dbReference>
<dbReference type="RefSeq" id="WP_067088638.1">
    <property type="nucleotide sequence ID" value="NZ_LWMV01000003.1"/>
</dbReference>
<dbReference type="PATRIC" id="fig|49547.3.peg.16"/>
<dbReference type="Pfam" id="PF09820">
    <property type="entry name" value="AAA-ATPase_like"/>
    <property type="match status" value="1"/>
</dbReference>
<reference evidence="2 3" key="1">
    <citation type="submission" date="2016-04" db="EMBL/GenBank/DDBJ databases">
        <title>Genome sequence of Methanobrevibacter curvatus DSM 11111.</title>
        <authorList>
            <person name="Poehlein A."/>
            <person name="Seedorf H."/>
            <person name="Daniel R."/>
        </authorList>
    </citation>
    <scope>NUCLEOTIDE SEQUENCE [LARGE SCALE GENOMIC DNA]</scope>
    <source>
        <strain evidence="2 3">DSM 11111</strain>
    </source>
</reference>
<sequence length="520" mass="61391">MQKLPIGTQSFSILRNENYLYVDKTPEIHKMINNGRVYFLSRPRRFGKSLLVSTLEELFSANKELFKDLYIYDKWDWNKKYPVIKIDFGSMAYKNSEQLEDSLFDFLDKNSENFEIELKRRTLPQRFGELIEKINEKFKQKVVILIDEYDKPIIDHITNLEIAEDNRKTLNNLYQSLKANDEFIKFIFITGISKFSSTSIFSGLNNPKDITLDKDYTKICGYTHKELEKYFKDHIKNLAKEESLNYKETLAKIEHWYDGYSWDGKTKVYNPFSTLLLFDKREFSNYWFSSGTPTFLMETLKKENNLQPIIEPISATEDDLDTFEIENIHITTLLFQTGYLTIKEKGKNYGDIEYILDIPNYEVRQSLVRRLVKAYTNLSTGNLKELKNKTYISILNKDSKGFIEVLENIYHRLSYPIKGNDEKYYHGIFLIALYLLGIESQGEVTTYSGRADTIFKIKDKTIITEIKYSSTKSTKTIIKEAFKQIKEKKYYTRYKDENPIYLALAFSKNDIDCEFKEKLE</sequence>
<feature type="domain" description="AAA-ATPase-like" evidence="1">
    <location>
        <begin position="5"/>
        <end position="201"/>
    </location>
</feature>
<keyword evidence="3" id="KW-1185">Reference proteome</keyword>
<dbReference type="EMBL" id="LWMV01000003">
    <property type="protein sequence ID" value="KZX16887.1"/>
    <property type="molecule type" value="Genomic_DNA"/>
</dbReference>